<protein>
    <submittedName>
        <fullName evidence="1">Uncharacterized protein</fullName>
    </submittedName>
</protein>
<name>A0ABR1CZK9_NECAM</name>
<keyword evidence="2" id="KW-1185">Reference proteome</keyword>
<sequence>MSSKLRNRGSDETDEAETLVNKEDQYQSWLQLNQINRSHVFNMPRFKDIRAWGLLIVTSSQDCCTLSFL</sequence>
<comment type="caution">
    <text evidence="1">The sequence shown here is derived from an EMBL/GenBank/DDBJ whole genome shotgun (WGS) entry which is preliminary data.</text>
</comment>
<gene>
    <name evidence="1" type="primary">Necator_chrIII.g11321</name>
    <name evidence="1" type="ORF">RB195_010556</name>
</gene>
<dbReference type="Proteomes" id="UP001303046">
    <property type="component" value="Unassembled WGS sequence"/>
</dbReference>
<evidence type="ECO:0000313" key="2">
    <source>
        <dbReference type="Proteomes" id="UP001303046"/>
    </source>
</evidence>
<proteinExistence type="predicted"/>
<accession>A0ABR1CZK9</accession>
<organism evidence="1 2">
    <name type="scientific">Necator americanus</name>
    <name type="common">Human hookworm</name>
    <dbReference type="NCBI Taxonomy" id="51031"/>
    <lineage>
        <taxon>Eukaryota</taxon>
        <taxon>Metazoa</taxon>
        <taxon>Ecdysozoa</taxon>
        <taxon>Nematoda</taxon>
        <taxon>Chromadorea</taxon>
        <taxon>Rhabditida</taxon>
        <taxon>Rhabditina</taxon>
        <taxon>Rhabditomorpha</taxon>
        <taxon>Strongyloidea</taxon>
        <taxon>Ancylostomatidae</taxon>
        <taxon>Bunostominae</taxon>
        <taxon>Necator</taxon>
    </lineage>
</organism>
<evidence type="ECO:0000313" key="1">
    <source>
        <dbReference type="EMBL" id="KAK6743367.1"/>
    </source>
</evidence>
<reference evidence="1 2" key="1">
    <citation type="submission" date="2023-08" db="EMBL/GenBank/DDBJ databases">
        <title>A Necator americanus chromosomal reference genome.</title>
        <authorList>
            <person name="Ilik V."/>
            <person name="Petrzelkova K.J."/>
            <person name="Pardy F."/>
            <person name="Fuh T."/>
            <person name="Niatou-Singa F.S."/>
            <person name="Gouil Q."/>
            <person name="Baker L."/>
            <person name="Ritchie M.E."/>
            <person name="Jex A.R."/>
            <person name="Gazzola D."/>
            <person name="Li H."/>
            <person name="Toshio Fujiwara R."/>
            <person name="Zhan B."/>
            <person name="Aroian R.V."/>
            <person name="Pafco B."/>
            <person name="Schwarz E.M."/>
        </authorList>
    </citation>
    <scope>NUCLEOTIDE SEQUENCE [LARGE SCALE GENOMIC DNA]</scope>
    <source>
        <strain evidence="1 2">Aroian</strain>
        <tissue evidence="1">Whole animal</tissue>
    </source>
</reference>
<dbReference type="EMBL" id="JAVFWL010000003">
    <property type="protein sequence ID" value="KAK6743367.1"/>
    <property type="molecule type" value="Genomic_DNA"/>
</dbReference>